<keyword evidence="1" id="KW-1133">Transmembrane helix</keyword>
<gene>
    <name evidence="2" type="ORF">AAA799P11_00857</name>
</gene>
<keyword evidence="3" id="KW-1185">Reference proteome</keyword>
<accession>A0A087RZL2</accession>
<reference evidence="2 3" key="1">
    <citation type="submission" date="2014-06" db="EMBL/GenBank/DDBJ databases">
        <authorList>
            <person name="Ngugi D.K."/>
            <person name="Blom J."/>
            <person name="Alam I."/>
            <person name="Rashid M."/>
            <person name="Baalawi W."/>
            <person name="Zhang G."/>
            <person name="Hikmawan T."/>
            <person name="Guan Y."/>
            <person name="Antunes A."/>
            <person name="Siam R."/>
            <person name="El-Dorry H."/>
            <person name="Bajic V."/>
            <person name="Stingl U."/>
        </authorList>
    </citation>
    <scope>NUCLEOTIDE SEQUENCE [LARGE SCALE GENOMIC DNA]</scope>
    <source>
        <strain evidence="2">SCGC AAA799-P11</strain>
    </source>
</reference>
<dbReference type="Proteomes" id="UP000029387">
    <property type="component" value="Unassembled WGS sequence"/>
</dbReference>
<dbReference type="EMBL" id="JOSZ01000011">
    <property type="protein sequence ID" value="KFM18916.1"/>
    <property type="molecule type" value="Genomic_DNA"/>
</dbReference>
<protein>
    <submittedName>
        <fullName evidence="2">Metal cation transporter protein</fullName>
    </submittedName>
</protein>
<evidence type="ECO:0000313" key="2">
    <source>
        <dbReference type="EMBL" id="KFM18916.1"/>
    </source>
</evidence>
<name>A0A087RZL2_9ARCH</name>
<keyword evidence="1" id="KW-0812">Transmembrane</keyword>
<keyword evidence="1" id="KW-0472">Membrane</keyword>
<evidence type="ECO:0000313" key="3">
    <source>
        <dbReference type="Proteomes" id="UP000029387"/>
    </source>
</evidence>
<proteinExistence type="predicted"/>
<sequence>GIGLHNFGEGLAIGAAVGMGSGIYRIKSRKKSV</sequence>
<dbReference type="AlphaFoldDB" id="A0A087RZL2"/>
<feature type="transmembrane region" description="Helical" evidence="1">
    <location>
        <begin position="6"/>
        <end position="26"/>
    </location>
</feature>
<feature type="non-terminal residue" evidence="2">
    <location>
        <position position="1"/>
    </location>
</feature>
<organism evidence="2 3">
    <name type="scientific">Marine Group I thaumarchaeote SCGC AAA799-P11</name>
    <dbReference type="NCBI Taxonomy" id="1502295"/>
    <lineage>
        <taxon>Archaea</taxon>
        <taxon>Nitrososphaerota</taxon>
        <taxon>Marine Group I</taxon>
    </lineage>
</organism>
<evidence type="ECO:0000256" key="1">
    <source>
        <dbReference type="SAM" id="Phobius"/>
    </source>
</evidence>
<comment type="caution">
    <text evidence="2">The sequence shown here is derived from an EMBL/GenBank/DDBJ whole genome shotgun (WGS) entry which is preliminary data.</text>
</comment>